<dbReference type="AlphaFoldDB" id="A0A1G2FRA7"/>
<evidence type="ECO:0000256" key="7">
    <source>
        <dbReference type="SAM" id="Phobius"/>
    </source>
</evidence>
<evidence type="ECO:0000313" key="9">
    <source>
        <dbReference type="EMBL" id="OGZ40138.1"/>
    </source>
</evidence>
<dbReference type="Proteomes" id="UP000177126">
    <property type="component" value="Unassembled WGS sequence"/>
</dbReference>
<comment type="caution">
    <text evidence="9">The sequence shown here is derived from an EMBL/GenBank/DDBJ whole genome shotgun (WGS) entry which is preliminary data.</text>
</comment>
<comment type="similarity">
    <text evidence="2">Belongs to the bacterial sugar transferase family.</text>
</comment>
<evidence type="ECO:0000256" key="5">
    <source>
        <dbReference type="ARBA" id="ARBA00022989"/>
    </source>
</evidence>
<evidence type="ECO:0000256" key="6">
    <source>
        <dbReference type="ARBA" id="ARBA00023136"/>
    </source>
</evidence>
<dbReference type="Pfam" id="PF02397">
    <property type="entry name" value="Bac_transf"/>
    <property type="match status" value="1"/>
</dbReference>
<dbReference type="EMBL" id="MHNF01000039">
    <property type="protein sequence ID" value="OGZ40138.1"/>
    <property type="molecule type" value="Genomic_DNA"/>
</dbReference>
<name>A0A1G2FRA7_9BACT</name>
<reference evidence="9 10" key="1">
    <citation type="journal article" date="2016" name="Nat. Commun.">
        <title>Thousands of microbial genomes shed light on interconnected biogeochemical processes in an aquifer system.</title>
        <authorList>
            <person name="Anantharaman K."/>
            <person name="Brown C.T."/>
            <person name="Hug L.A."/>
            <person name="Sharon I."/>
            <person name="Castelle C.J."/>
            <person name="Probst A.J."/>
            <person name="Thomas B.C."/>
            <person name="Singh A."/>
            <person name="Wilkins M.J."/>
            <person name="Karaoz U."/>
            <person name="Brodie E.L."/>
            <person name="Williams K.H."/>
            <person name="Hubbard S.S."/>
            <person name="Banfield J.F."/>
        </authorList>
    </citation>
    <scope>NUCLEOTIDE SEQUENCE [LARGE SCALE GENOMIC DNA]</scope>
</reference>
<feature type="transmembrane region" description="Helical" evidence="7">
    <location>
        <begin position="41"/>
        <end position="62"/>
    </location>
</feature>
<organism evidence="9 10">
    <name type="scientific">Candidatus Portnoybacteria bacterium RIFCSPLOWO2_02_FULL_39_11</name>
    <dbReference type="NCBI Taxonomy" id="1802001"/>
    <lineage>
        <taxon>Bacteria</taxon>
        <taxon>Candidatus Portnoyibacteriota</taxon>
    </lineage>
</organism>
<feature type="transmembrane region" description="Helical" evidence="7">
    <location>
        <begin position="74"/>
        <end position="97"/>
    </location>
</feature>
<dbReference type="InterPro" id="IPR017475">
    <property type="entry name" value="EPS_sugar_tfrase"/>
</dbReference>
<evidence type="ECO:0000256" key="2">
    <source>
        <dbReference type="ARBA" id="ARBA00006464"/>
    </source>
</evidence>
<dbReference type="GO" id="GO:0016780">
    <property type="term" value="F:phosphotransferase activity, for other substituted phosphate groups"/>
    <property type="evidence" value="ECO:0007669"/>
    <property type="project" value="TreeGrafter"/>
</dbReference>
<feature type="transmembrane region" description="Helical" evidence="7">
    <location>
        <begin position="12"/>
        <end position="35"/>
    </location>
</feature>
<evidence type="ECO:0000256" key="1">
    <source>
        <dbReference type="ARBA" id="ARBA00004141"/>
    </source>
</evidence>
<keyword evidence="4 7" id="KW-0812">Transmembrane</keyword>
<proteinExistence type="inferred from homology"/>
<dbReference type="InterPro" id="IPR003362">
    <property type="entry name" value="Bact_transf"/>
</dbReference>
<evidence type="ECO:0000313" key="10">
    <source>
        <dbReference type="Proteomes" id="UP000177126"/>
    </source>
</evidence>
<sequence>MNVAIGKIKQLLCLAGDIAMFYLALFLTLAIRYGVDWQRQWQIHFLPFTIIYFSSLIVFYIIGLYDLSLARNNLFFFMTLTQALVISVILAVLFFYFIPYFGIAPKTNLFVSFLIFSVLFVLWRQFYNQFIKSSALLNNVLILGQDQETKELIQYVKNNPQLGHHIKKVLAPEEVRLLNDLIDIIIKEKIQTVVIDADPHKDKNLIQNLYQCLPLKIIVADLPTFYEKITGKIPVSAIGEIWFLQNLMNDQKTLFKGIKRIMDILFGILLGAPTLILTPLIALLIKIDSRGPIFYRQKRVGRDSRIFDIIKFRTMVQDAEKYGAQWIKENDKRVTRVGKFLRKTRLDELPQIWNILKNDMSFVGPRPERPEFAFSENLLEQIPFYQVRQSIKPGLTGWAQTKYPDSSSVKDTVQKLQYDLYYIKNRSIAIDLAIILKTIKIILSGGGR</sequence>
<evidence type="ECO:0000256" key="4">
    <source>
        <dbReference type="ARBA" id="ARBA00022692"/>
    </source>
</evidence>
<feature type="domain" description="Bacterial sugar transferase" evidence="8">
    <location>
        <begin position="259"/>
        <end position="443"/>
    </location>
</feature>
<dbReference type="NCBIfam" id="TIGR03025">
    <property type="entry name" value="EPS_sugtrans"/>
    <property type="match status" value="1"/>
</dbReference>
<accession>A0A1G2FRA7</accession>
<evidence type="ECO:0000256" key="3">
    <source>
        <dbReference type="ARBA" id="ARBA00022679"/>
    </source>
</evidence>
<keyword evidence="3" id="KW-0808">Transferase</keyword>
<dbReference type="PANTHER" id="PTHR30576:SF0">
    <property type="entry name" value="UNDECAPRENYL-PHOSPHATE N-ACETYLGALACTOSAMINYL 1-PHOSPHATE TRANSFERASE-RELATED"/>
    <property type="match status" value="1"/>
</dbReference>
<dbReference type="GO" id="GO:0016020">
    <property type="term" value="C:membrane"/>
    <property type="evidence" value="ECO:0007669"/>
    <property type="project" value="UniProtKB-SubCell"/>
</dbReference>
<feature type="transmembrane region" description="Helical" evidence="7">
    <location>
        <begin position="109"/>
        <end position="127"/>
    </location>
</feature>
<dbReference type="PANTHER" id="PTHR30576">
    <property type="entry name" value="COLANIC BIOSYNTHESIS UDP-GLUCOSE LIPID CARRIER TRANSFERASE"/>
    <property type="match status" value="1"/>
</dbReference>
<feature type="transmembrane region" description="Helical" evidence="7">
    <location>
        <begin position="264"/>
        <end position="285"/>
    </location>
</feature>
<protein>
    <recommendedName>
        <fullName evidence="8">Bacterial sugar transferase domain-containing protein</fullName>
    </recommendedName>
</protein>
<keyword evidence="5 7" id="KW-1133">Transmembrane helix</keyword>
<comment type="subcellular location">
    <subcellularLocation>
        <location evidence="1">Membrane</location>
        <topology evidence="1">Multi-pass membrane protein</topology>
    </subcellularLocation>
</comment>
<gene>
    <name evidence="9" type="ORF">A3B04_03845</name>
</gene>
<keyword evidence="6 7" id="KW-0472">Membrane</keyword>
<evidence type="ECO:0000259" key="8">
    <source>
        <dbReference type="Pfam" id="PF02397"/>
    </source>
</evidence>